<keyword evidence="1" id="KW-0472">Membrane</keyword>
<dbReference type="AlphaFoldDB" id="A0A438DCP4"/>
<name>A0A438DCP4_VITVI</name>
<evidence type="ECO:0000313" key="3">
    <source>
        <dbReference type="Proteomes" id="UP000288805"/>
    </source>
</evidence>
<protein>
    <submittedName>
        <fullName evidence="2">Uncharacterized protein</fullName>
    </submittedName>
</protein>
<evidence type="ECO:0000313" key="2">
    <source>
        <dbReference type="EMBL" id="RVW33245.1"/>
    </source>
</evidence>
<keyword evidence="1" id="KW-1133">Transmembrane helix</keyword>
<dbReference type="Proteomes" id="UP000288805">
    <property type="component" value="Unassembled WGS sequence"/>
</dbReference>
<keyword evidence="1" id="KW-0812">Transmembrane</keyword>
<gene>
    <name evidence="2" type="ORF">CK203_105685</name>
</gene>
<dbReference type="EMBL" id="QGNW01001687">
    <property type="protein sequence ID" value="RVW33245.1"/>
    <property type="molecule type" value="Genomic_DNA"/>
</dbReference>
<feature type="transmembrane region" description="Helical" evidence="1">
    <location>
        <begin position="166"/>
        <end position="189"/>
    </location>
</feature>
<organism evidence="2 3">
    <name type="scientific">Vitis vinifera</name>
    <name type="common">Grape</name>
    <dbReference type="NCBI Taxonomy" id="29760"/>
    <lineage>
        <taxon>Eukaryota</taxon>
        <taxon>Viridiplantae</taxon>
        <taxon>Streptophyta</taxon>
        <taxon>Embryophyta</taxon>
        <taxon>Tracheophyta</taxon>
        <taxon>Spermatophyta</taxon>
        <taxon>Magnoliopsida</taxon>
        <taxon>eudicotyledons</taxon>
        <taxon>Gunneridae</taxon>
        <taxon>Pentapetalae</taxon>
        <taxon>rosids</taxon>
        <taxon>Vitales</taxon>
        <taxon>Vitaceae</taxon>
        <taxon>Viteae</taxon>
        <taxon>Vitis</taxon>
    </lineage>
</organism>
<evidence type="ECO:0000256" key="1">
    <source>
        <dbReference type="SAM" id="Phobius"/>
    </source>
</evidence>
<proteinExistence type="predicted"/>
<accession>A0A438DCP4</accession>
<reference evidence="2 3" key="1">
    <citation type="journal article" date="2018" name="PLoS Genet.">
        <title>Population sequencing reveals clonal diversity and ancestral inbreeding in the grapevine cultivar Chardonnay.</title>
        <authorList>
            <person name="Roach M.J."/>
            <person name="Johnson D.L."/>
            <person name="Bohlmann J."/>
            <person name="van Vuuren H.J."/>
            <person name="Jones S.J."/>
            <person name="Pretorius I.S."/>
            <person name="Schmidt S.A."/>
            <person name="Borneman A.R."/>
        </authorList>
    </citation>
    <scope>NUCLEOTIDE SEQUENCE [LARGE SCALE GENOMIC DNA]</scope>
    <source>
        <strain evidence="3">cv. Chardonnay</strain>
        <tissue evidence="2">Leaf</tissue>
    </source>
</reference>
<comment type="caution">
    <text evidence="2">The sequence shown here is derived from an EMBL/GenBank/DDBJ whole genome shotgun (WGS) entry which is preliminary data.</text>
</comment>
<sequence>MCTDPWLVTEENDPSTTLIYCFPEHGNYTLLLIGAGPLEPRFSQAAQSVSVSETHIAPKSANKWGVVKGVVYGGLTESSKGPGVVTSDIASGSMEPGDFQTAQDVTGSETITITETENAKKWGILKGIVNVGLTKSITSPSVAPSPVEAIGLCAMLMADLLSRSSLIGVINLNLALVLDLTTTFGFLLLQVIRFLPRNVQQLDVERLSMVEPA</sequence>